<keyword evidence="1" id="KW-1133">Transmembrane helix</keyword>
<proteinExistence type="predicted"/>
<keyword evidence="1" id="KW-0472">Membrane</keyword>
<dbReference type="AlphaFoldDB" id="A0A8S4Q593"/>
<feature type="transmembrane region" description="Helical" evidence="1">
    <location>
        <begin position="12"/>
        <end position="30"/>
    </location>
</feature>
<evidence type="ECO:0000313" key="3">
    <source>
        <dbReference type="Proteomes" id="UP000749559"/>
    </source>
</evidence>
<evidence type="ECO:0000256" key="1">
    <source>
        <dbReference type="SAM" id="Phobius"/>
    </source>
</evidence>
<organism evidence="2 3">
    <name type="scientific">Owenia fusiformis</name>
    <name type="common">Polychaete worm</name>
    <dbReference type="NCBI Taxonomy" id="6347"/>
    <lineage>
        <taxon>Eukaryota</taxon>
        <taxon>Metazoa</taxon>
        <taxon>Spiralia</taxon>
        <taxon>Lophotrochozoa</taxon>
        <taxon>Annelida</taxon>
        <taxon>Polychaeta</taxon>
        <taxon>Sedentaria</taxon>
        <taxon>Canalipalpata</taxon>
        <taxon>Sabellida</taxon>
        <taxon>Oweniida</taxon>
        <taxon>Oweniidae</taxon>
        <taxon>Owenia</taxon>
    </lineage>
</organism>
<keyword evidence="1" id="KW-0812">Transmembrane</keyword>
<evidence type="ECO:0000313" key="2">
    <source>
        <dbReference type="EMBL" id="CAH1800996.1"/>
    </source>
</evidence>
<accession>A0A8S4Q593</accession>
<keyword evidence="3" id="KW-1185">Reference proteome</keyword>
<dbReference type="Proteomes" id="UP000749559">
    <property type="component" value="Unassembled WGS sequence"/>
</dbReference>
<comment type="caution">
    <text evidence="2">The sequence shown here is derived from an EMBL/GenBank/DDBJ whole genome shotgun (WGS) entry which is preliminary data.</text>
</comment>
<sequence>MFNTTKKMSASILIWMNFILLGTLISVVLGSRRLKCKQKNECVYKPPTKTPVKTGLGRYEVFNALLDCTYPAECGYQYLKTFTKQLDDMEGCTMYYPLKEVGADRLYVVFGCESVIALERAMAKKDSKFKCGVTAIMDDYDFAMLTLGIELNQTQIDAIMPRATLKCETLLAVFRELKYPPGKSQETIIAAWTEHTRKSIILKTTSGFNGEIFHVVGREAMWIFILWDSSAHMDKAFVNGGWPLQTEVTSGIIHTVVPMIHLDCICM</sequence>
<gene>
    <name evidence="2" type="ORF">OFUS_LOCUS24828</name>
</gene>
<name>A0A8S4Q593_OWEFU</name>
<dbReference type="EMBL" id="CAIIXF020000012">
    <property type="protein sequence ID" value="CAH1800996.1"/>
    <property type="molecule type" value="Genomic_DNA"/>
</dbReference>
<protein>
    <submittedName>
        <fullName evidence="2">Uncharacterized protein</fullName>
    </submittedName>
</protein>
<reference evidence="2" key="1">
    <citation type="submission" date="2022-03" db="EMBL/GenBank/DDBJ databases">
        <authorList>
            <person name="Martin C."/>
        </authorList>
    </citation>
    <scope>NUCLEOTIDE SEQUENCE</scope>
</reference>